<dbReference type="OrthoDB" id="10669597at2759"/>
<evidence type="ECO:0000313" key="2">
    <source>
        <dbReference type="EMBL" id="URE30689.1"/>
    </source>
</evidence>
<gene>
    <name evidence="2" type="ORF">MUK42_13485</name>
</gene>
<sequence>MLPFQWIDGAGHMDALCTVAGRVPASSGPSHVLRRSPPPPTLLPMQKLGGPRDLSCVGFRARLAFIGSSIIFISTQNINSGSDRFPNTPIHESMALDILSAALRSPKATQTFLATQTSRFCSLACCVTVFGCLLQLHSHRTSIEQLEKDRMRSSCSSVDFAHKASAIPLFWVAWTIARDLSLDCWGSRLSKRQHNSVAIWTVGSCDRTVQIEATEPTRTTNPVQAWIRPNRRLEAVDILATWIPIKSAFSVCWRRRESGRLHVSSAPPGRWRQQTPPPEPTTADGFPNSRGNPVSMRRRSSLLLRVSASAAASPWGQGYGSFRAHAEIGAPERRNAAACSMSREGGRGVTSAPFYSSSSGVANGEENPARTPAELMESENTYFQLQRAGQPDAEHPPSAFLHRNI</sequence>
<protein>
    <submittedName>
        <fullName evidence="2">Uncharacterized protein</fullName>
    </submittedName>
</protein>
<feature type="region of interest" description="Disordered" evidence="1">
    <location>
        <begin position="386"/>
        <end position="405"/>
    </location>
</feature>
<proteinExistence type="predicted"/>
<evidence type="ECO:0000313" key="3">
    <source>
        <dbReference type="Proteomes" id="UP001055439"/>
    </source>
</evidence>
<accession>A0A9E7HAA0</accession>
<feature type="region of interest" description="Disordered" evidence="1">
    <location>
        <begin position="262"/>
        <end position="294"/>
    </location>
</feature>
<dbReference type="Proteomes" id="UP001055439">
    <property type="component" value="Chromosome 8"/>
</dbReference>
<organism evidence="2 3">
    <name type="scientific">Musa troglodytarum</name>
    <name type="common">fe'i banana</name>
    <dbReference type="NCBI Taxonomy" id="320322"/>
    <lineage>
        <taxon>Eukaryota</taxon>
        <taxon>Viridiplantae</taxon>
        <taxon>Streptophyta</taxon>
        <taxon>Embryophyta</taxon>
        <taxon>Tracheophyta</taxon>
        <taxon>Spermatophyta</taxon>
        <taxon>Magnoliopsida</taxon>
        <taxon>Liliopsida</taxon>
        <taxon>Zingiberales</taxon>
        <taxon>Musaceae</taxon>
        <taxon>Musa</taxon>
    </lineage>
</organism>
<dbReference type="EMBL" id="CP097510">
    <property type="protein sequence ID" value="URE30689.1"/>
    <property type="molecule type" value="Genomic_DNA"/>
</dbReference>
<name>A0A9E7HAA0_9LILI</name>
<keyword evidence="3" id="KW-1185">Reference proteome</keyword>
<reference evidence="2" key="1">
    <citation type="submission" date="2022-05" db="EMBL/GenBank/DDBJ databases">
        <title>The Musa troglodytarum L. genome provides insights into the mechanism of non-climacteric behaviour and enrichment of carotenoids.</title>
        <authorList>
            <person name="Wang J."/>
        </authorList>
    </citation>
    <scope>NUCLEOTIDE SEQUENCE</scope>
    <source>
        <tissue evidence="2">Leaf</tissue>
    </source>
</reference>
<dbReference type="AlphaFoldDB" id="A0A9E7HAA0"/>
<evidence type="ECO:0000256" key="1">
    <source>
        <dbReference type="SAM" id="MobiDB-lite"/>
    </source>
</evidence>